<dbReference type="OrthoDB" id="9769930at2"/>
<evidence type="ECO:0000313" key="10">
    <source>
        <dbReference type="Proteomes" id="UP000298685"/>
    </source>
</evidence>
<feature type="binding site" evidence="6">
    <location>
        <position position="311"/>
    </location>
    <ligand>
        <name>Mn(2+)</name>
        <dbReference type="ChEBI" id="CHEBI:29035"/>
        <label>2</label>
    </ligand>
</feature>
<dbReference type="GO" id="GO:0006015">
    <property type="term" value="P:5-phosphoribose 1-diphosphate biosynthetic process"/>
    <property type="evidence" value="ECO:0007669"/>
    <property type="project" value="UniProtKB-UniPathway"/>
</dbReference>
<feature type="binding site" evidence="6">
    <location>
        <position position="10"/>
    </location>
    <ligand>
        <name>Mn(2+)</name>
        <dbReference type="ChEBI" id="CHEBI:29035"/>
        <label>1</label>
    </ligand>
</feature>
<dbReference type="GO" id="GO:0008973">
    <property type="term" value="F:phosphopentomutase activity"/>
    <property type="evidence" value="ECO:0007669"/>
    <property type="project" value="UniProtKB-UniRule"/>
</dbReference>
<comment type="cofactor">
    <cofactor evidence="6">
        <name>Mn(2+)</name>
        <dbReference type="ChEBI" id="CHEBI:29035"/>
    </cofactor>
    <text evidence="6">Binds 2 manganese ions.</text>
</comment>
<comment type="catalytic activity">
    <reaction evidence="6">
        <text>2-deoxy-alpha-D-ribose 1-phosphate = 2-deoxy-D-ribose 5-phosphate</text>
        <dbReference type="Rhea" id="RHEA:27658"/>
        <dbReference type="ChEBI" id="CHEBI:57259"/>
        <dbReference type="ChEBI" id="CHEBI:62877"/>
        <dbReference type="EC" id="5.4.2.7"/>
    </reaction>
</comment>
<evidence type="ECO:0000259" key="8">
    <source>
        <dbReference type="Pfam" id="PF01676"/>
    </source>
</evidence>
<dbReference type="Proteomes" id="UP000298685">
    <property type="component" value="Chromosome"/>
</dbReference>
<dbReference type="InterPro" id="IPR017850">
    <property type="entry name" value="Alkaline_phosphatase_core_sf"/>
</dbReference>
<evidence type="ECO:0000313" key="9">
    <source>
        <dbReference type="EMBL" id="QCI26147.1"/>
    </source>
</evidence>
<evidence type="ECO:0000256" key="7">
    <source>
        <dbReference type="NCBIfam" id="TIGR01696"/>
    </source>
</evidence>
<dbReference type="AlphaFoldDB" id="A0A4D6Y8Z2"/>
<feature type="binding site" evidence="6">
    <location>
        <position position="347"/>
    </location>
    <ligand>
        <name>Mn(2+)</name>
        <dbReference type="ChEBI" id="CHEBI:29035"/>
        <label>1</label>
    </ligand>
</feature>
<dbReference type="FunFam" id="3.30.70.1250:FF:000001">
    <property type="entry name" value="Phosphopentomutase"/>
    <property type="match status" value="1"/>
</dbReference>
<organism evidence="9 10">
    <name type="scientific">Buchnera aphidicola</name>
    <name type="common">Sarucallis kahawaluokalani</name>
    <dbReference type="NCBI Taxonomy" id="1241878"/>
    <lineage>
        <taxon>Bacteria</taxon>
        <taxon>Pseudomonadati</taxon>
        <taxon>Pseudomonadota</taxon>
        <taxon>Gammaproteobacteria</taxon>
        <taxon>Enterobacterales</taxon>
        <taxon>Erwiniaceae</taxon>
        <taxon>Buchnera</taxon>
    </lineage>
</organism>
<evidence type="ECO:0000256" key="5">
    <source>
        <dbReference type="ARBA" id="ARBA00023235"/>
    </source>
</evidence>
<dbReference type="GO" id="GO:0005829">
    <property type="term" value="C:cytosol"/>
    <property type="evidence" value="ECO:0007669"/>
    <property type="project" value="TreeGrafter"/>
</dbReference>
<dbReference type="SUPFAM" id="SSF143856">
    <property type="entry name" value="DeoB insert domain-like"/>
    <property type="match status" value="1"/>
</dbReference>
<evidence type="ECO:0000256" key="1">
    <source>
        <dbReference type="ARBA" id="ARBA00010373"/>
    </source>
</evidence>
<dbReference type="SUPFAM" id="SSF53649">
    <property type="entry name" value="Alkaline phosphatase-like"/>
    <property type="match status" value="1"/>
</dbReference>
<dbReference type="Gene3D" id="3.40.720.10">
    <property type="entry name" value="Alkaline Phosphatase, subunit A"/>
    <property type="match status" value="1"/>
</dbReference>
<proteinExistence type="inferred from homology"/>
<dbReference type="NCBIfam" id="TIGR01696">
    <property type="entry name" value="deoB"/>
    <property type="match status" value="1"/>
</dbReference>
<dbReference type="RefSeq" id="WP_158350869.1">
    <property type="nucleotide sequence ID" value="NZ_CP032999.1"/>
</dbReference>
<dbReference type="InterPro" id="IPR024052">
    <property type="entry name" value="Phosphopentomutase_DeoB_cap_sf"/>
</dbReference>
<protein>
    <recommendedName>
        <fullName evidence="6 7">Phosphopentomutase</fullName>
        <ecNumber evidence="6 7">5.4.2.7</ecNumber>
    </recommendedName>
    <alternativeName>
        <fullName evidence="6">Phosphodeoxyribomutase</fullName>
    </alternativeName>
</protein>
<dbReference type="PIRSF" id="PIRSF001491">
    <property type="entry name" value="Ppentomutase"/>
    <property type="match status" value="1"/>
</dbReference>
<dbReference type="UniPathway" id="UPA00087">
    <property type="reaction ID" value="UER00173"/>
</dbReference>
<comment type="similarity">
    <text evidence="1 6">Belongs to the phosphopentomutase family.</text>
</comment>
<dbReference type="HAMAP" id="MF_00740">
    <property type="entry name" value="Phosphopentomut"/>
    <property type="match status" value="1"/>
</dbReference>
<dbReference type="EMBL" id="CP032999">
    <property type="protein sequence ID" value="QCI26147.1"/>
    <property type="molecule type" value="Genomic_DNA"/>
</dbReference>
<dbReference type="GO" id="GO:0030145">
    <property type="term" value="F:manganese ion binding"/>
    <property type="evidence" value="ECO:0007669"/>
    <property type="project" value="UniProtKB-UniRule"/>
</dbReference>
<evidence type="ECO:0000256" key="2">
    <source>
        <dbReference type="ARBA" id="ARBA00022490"/>
    </source>
</evidence>
<feature type="binding site" evidence="6">
    <location>
        <position position="359"/>
    </location>
    <ligand>
        <name>Mn(2+)</name>
        <dbReference type="ChEBI" id="CHEBI:29035"/>
        <label>2</label>
    </ligand>
</feature>
<dbReference type="GO" id="GO:0006018">
    <property type="term" value="P:2-deoxyribose 1-phosphate catabolic process"/>
    <property type="evidence" value="ECO:0007669"/>
    <property type="project" value="UniProtKB-UniRule"/>
</dbReference>
<sequence>MKRVFLLVLDSFGVGYSFDADKFNDVGANTFGHIAEHCYFGRANYNRLGNLNIPNLISLGLGNIYYKIKGHFPLGIMSPKKIIGSYGYASEISTAKDTSSGHWEMTGIPVLFQWDYFPCQKNSFPQKILDQIILQFRLPGILGNCHASGIEVLKNFGKQHIQTKQPIFYTSADSVLQVACHEKYFGLNNLYKLCYGIRSILDQYNLNITRVIARPFLGDNQSDFIRTGNRKDFSKPPHAITVLQKLIEEKNGYVIALGKISDIFANIGITKSIHAVGLRDLIDKTIHQIKISLDYTMVFVNFVDFDSIWGHRRDVSGYAHGLELFDRQLPKILHALHDEDILIITADHGCDPTFPGTDHTREYVPILLYNKLLRSSDIGYRKTFSDIAQTIAQYFLLSSMKYGVSIL</sequence>
<keyword evidence="4 6" id="KW-0464">Manganese</keyword>
<dbReference type="InterPro" id="IPR006124">
    <property type="entry name" value="Metalloenzyme"/>
</dbReference>
<dbReference type="GO" id="GO:0000287">
    <property type="term" value="F:magnesium ion binding"/>
    <property type="evidence" value="ECO:0007669"/>
    <property type="project" value="UniProtKB-UniRule"/>
</dbReference>
<dbReference type="Pfam" id="PF01676">
    <property type="entry name" value="Metalloenzyme"/>
    <property type="match status" value="1"/>
</dbReference>
<feature type="binding site" evidence="6">
    <location>
        <position position="306"/>
    </location>
    <ligand>
        <name>Mn(2+)</name>
        <dbReference type="ChEBI" id="CHEBI:29035"/>
        <label>2</label>
    </ligand>
</feature>
<keyword evidence="3 6" id="KW-0479">Metal-binding</keyword>
<dbReference type="EC" id="5.4.2.7" evidence="6 7"/>
<gene>
    <name evidence="6" type="primary">deoB</name>
    <name evidence="9" type="ORF">D9V78_01895</name>
</gene>
<keyword evidence="2 6" id="KW-0963">Cytoplasm</keyword>
<feature type="domain" description="Metalloenzyme" evidence="8">
    <location>
        <begin position="2"/>
        <end position="398"/>
    </location>
</feature>
<comment type="catalytic activity">
    <reaction evidence="6">
        <text>alpha-D-ribose 1-phosphate = D-ribose 5-phosphate</text>
        <dbReference type="Rhea" id="RHEA:18793"/>
        <dbReference type="ChEBI" id="CHEBI:57720"/>
        <dbReference type="ChEBI" id="CHEBI:78346"/>
        <dbReference type="EC" id="5.4.2.7"/>
    </reaction>
</comment>
<dbReference type="PANTHER" id="PTHR21110">
    <property type="entry name" value="PHOSPHOPENTOMUTASE"/>
    <property type="match status" value="1"/>
</dbReference>
<reference evidence="9 10" key="1">
    <citation type="submission" date="2018-10" db="EMBL/GenBank/DDBJ databases">
        <title>Comparative functional genomics of the obligate endosymbiont Buchnera aphidicola.</title>
        <authorList>
            <person name="Chong R.A."/>
        </authorList>
    </citation>
    <scope>NUCLEOTIDE SEQUENCE [LARGE SCALE GENOMIC DNA]</scope>
    <source>
        <strain evidence="9 10">Ska</strain>
    </source>
</reference>
<dbReference type="NCBIfam" id="NF003766">
    <property type="entry name" value="PRK05362.1"/>
    <property type="match status" value="1"/>
</dbReference>
<evidence type="ECO:0000256" key="3">
    <source>
        <dbReference type="ARBA" id="ARBA00022723"/>
    </source>
</evidence>
<evidence type="ECO:0000256" key="6">
    <source>
        <dbReference type="HAMAP-Rule" id="MF_00740"/>
    </source>
</evidence>
<comment type="subcellular location">
    <subcellularLocation>
        <location evidence="6">Cytoplasm</location>
    </subcellularLocation>
</comment>
<dbReference type="InterPro" id="IPR010045">
    <property type="entry name" value="DeoB"/>
</dbReference>
<dbReference type="Gene3D" id="3.30.70.1250">
    <property type="entry name" value="Phosphopentomutase"/>
    <property type="match status" value="1"/>
</dbReference>
<evidence type="ECO:0000256" key="4">
    <source>
        <dbReference type="ARBA" id="ARBA00023211"/>
    </source>
</evidence>
<accession>A0A4D6Y8Z2</accession>
<dbReference type="PANTHER" id="PTHR21110:SF0">
    <property type="entry name" value="PHOSPHOPENTOMUTASE"/>
    <property type="match status" value="1"/>
</dbReference>
<name>A0A4D6Y8Z2_9GAMM</name>
<comment type="pathway">
    <text evidence="6">Carbohydrate degradation; 2-deoxy-D-ribose 1-phosphate degradation; D-glyceraldehyde 3-phosphate and acetaldehyde from 2-deoxy-alpha-D-ribose 1-phosphate: step 1/2.</text>
</comment>
<dbReference type="GO" id="GO:0009117">
    <property type="term" value="P:nucleotide metabolic process"/>
    <property type="evidence" value="ECO:0007669"/>
    <property type="project" value="UniProtKB-UniRule"/>
</dbReference>
<comment type="function">
    <text evidence="6">Isomerase that catalyzes the conversion of deoxy-ribose 1-phosphate (dRib-1-P) and ribose 1-phosphate (Rib-1-P) to deoxy-ribose 5-phosphate (dRib-5-P) and ribose 5-phosphate (Rib-5-P), respectively.</text>
</comment>
<feature type="binding site" evidence="6">
    <location>
        <position position="348"/>
    </location>
    <ligand>
        <name>Mn(2+)</name>
        <dbReference type="ChEBI" id="CHEBI:29035"/>
        <label>1</label>
    </ligand>
</feature>
<keyword evidence="5 6" id="KW-0413">Isomerase</keyword>
<dbReference type="GO" id="GO:0043094">
    <property type="term" value="P:metabolic compound salvage"/>
    <property type="evidence" value="ECO:0007669"/>
    <property type="project" value="UniProtKB-UniRule"/>
</dbReference>
<dbReference type="CDD" id="cd16009">
    <property type="entry name" value="PPM"/>
    <property type="match status" value="1"/>
</dbReference>